<organism evidence="4 5">
    <name type="scientific">Cymbomonas tetramitiformis</name>
    <dbReference type="NCBI Taxonomy" id="36881"/>
    <lineage>
        <taxon>Eukaryota</taxon>
        <taxon>Viridiplantae</taxon>
        <taxon>Chlorophyta</taxon>
        <taxon>Pyramimonadophyceae</taxon>
        <taxon>Pyramimonadales</taxon>
        <taxon>Pyramimonadaceae</taxon>
        <taxon>Cymbomonas</taxon>
    </lineage>
</organism>
<evidence type="ECO:0000259" key="2">
    <source>
        <dbReference type="Pfam" id="PF26298"/>
    </source>
</evidence>
<dbReference type="InterPro" id="IPR058741">
    <property type="entry name" value="MurL_C"/>
</dbReference>
<protein>
    <submittedName>
        <fullName evidence="4">Uncharacterized protein</fullName>
    </submittedName>
</protein>
<accession>A0AAE0EW64</accession>
<dbReference type="Pfam" id="PF26299">
    <property type="entry name" value="MurL_N"/>
    <property type="match status" value="1"/>
</dbReference>
<evidence type="ECO:0000313" key="5">
    <source>
        <dbReference type="Proteomes" id="UP001190700"/>
    </source>
</evidence>
<feature type="compositionally biased region" description="Basic and acidic residues" evidence="1">
    <location>
        <begin position="45"/>
        <end position="59"/>
    </location>
</feature>
<comment type="caution">
    <text evidence="4">The sequence shown here is derived from an EMBL/GenBank/DDBJ whole genome shotgun (WGS) entry which is preliminary data.</text>
</comment>
<keyword evidence="5" id="KW-1185">Reference proteome</keyword>
<dbReference type="AlphaFoldDB" id="A0AAE0EW64"/>
<evidence type="ECO:0000259" key="3">
    <source>
        <dbReference type="Pfam" id="PF26299"/>
    </source>
</evidence>
<name>A0AAE0EW64_9CHLO</name>
<gene>
    <name evidence="4" type="ORF">CYMTET_47439</name>
</gene>
<evidence type="ECO:0000313" key="4">
    <source>
        <dbReference type="EMBL" id="KAK3242886.1"/>
    </source>
</evidence>
<feature type="domain" description="MurL N-terminal" evidence="3">
    <location>
        <begin position="133"/>
        <end position="373"/>
    </location>
</feature>
<feature type="domain" description="MurL C-terminal" evidence="2">
    <location>
        <begin position="440"/>
        <end position="530"/>
    </location>
</feature>
<dbReference type="EMBL" id="LGRX02033108">
    <property type="protein sequence ID" value="KAK3242886.1"/>
    <property type="molecule type" value="Genomic_DNA"/>
</dbReference>
<evidence type="ECO:0000256" key="1">
    <source>
        <dbReference type="SAM" id="MobiDB-lite"/>
    </source>
</evidence>
<proteinExistence type="predicted"/>
<dbReference type="Proteomes" id="UP001190700">
    <property type="component" value="Unassembled WGS sequence"/>
</dbReference>
<reference evidence="4 5" key="1">
    <citation type="journal article" date="2015" name="Genome Biol. Evol.">
        <title>Comparative Genomics of a Bacterivorous Green Alga Reveals Evolutionary Causalities and Consequences of Phago-Mixotrophic Mode of Nutrition.</title>
        <authorList>
            <person name="Burns J.A."/>
            <person name="Paasch A."/>
            <person name="Narechania A."/>
            <person name="Kim E."/>
        </authorList>
    </citation>
    <scope>NUCLEOTIDE SEQUENCE [LARGE SCALE GENOMIC DNA]</scope>
    <source>
        <strain evidence="4 5">PLY_AMNH</strain>
    </source>
</reference>
<dbReference type="InterPro" id="IPR058740">
    <property type="entry name" value="MurL_N"/>
</dbReference>
<feature type="region of interest" description="Disordered" evidence="1">
    <location>
        <begin position="38"/>
        <end position="62"/>
    </location>
</feature>
<dbReference type="Pfam" id="PF26298">
    <property type="entry name" value="MurL_epimerase_C"/>
    <property type="match status" value="1"/>
</dbReference>
<sequence>MDPAFDFEGIPDCDAPSLRRGQNELVLQYNNFSIAERVPTTPSDSAHDQSSKHGSELADKQQGPKTVWELVFHYSLWKPGKDKRKGKLRGRFEWGLNIDVPHLTTIKTTPGATAAIFNIGLCILPWIWMGFCTTVIEIRAGILTTAQVEWWTEFYEKVLAEYFFVNNIDFRGLINIQVVSKGSECSADSVADSGGNPKSPECDSPGYNFTAAAPPSILLPLGGGKDSLVAYEVLRDLWPQLPSHSAWFFLSGHPGEYQQCWRYAEMAKLSGQPCVIVGEIECDRTGALERLMERWLQPAGHPWAALIGFVSVLVSLAHGFQYIAVGNERSANFGNAMHLGSEVNHQFDKGFAFELAAHKYIKEHIARGVHYFSPLQHLWEVQIAQRFCEQPKYLPVFISCNQPEGACHVAPCQSQQHTSAPQLKDEIIESGHGDKCRLEDSRQCGRCEKCVFVYTLLSAHAPAAVKEAFNDECLFEVEELLPIFKALCGLAQKPMECVGTPEEMRLSLLLAREQRRRIGQTYLPPVFEMLHDSIDSAQELLWMFDDVGPNSLIPGSWKNSD</sequence>